<dbReference type="Pfam" id="PF00403">
    <property type="entry name" value="HMA"/>
    <property type="match status" value="2"/>
</dbReference>
<dbReference type="SUPFAM" id="SSF81665">
    <property type="entry name" value="Calcium ATPase, transmembrane domain M"/>
    <property type="match status" value="1"/>
</dbReference>
<evidence type="ECO:0000256" key="20">
    <source>
        <dbReference type="ARBA" id="ARBA00029719"/>
    </source>
</evidence>
<evidence type="ECO:0000256" key="2">
    <source>
        <dbReference type="ARBA" id="ARBA00006024"/>
    </source>
</evidence>
<keyword evidence="9 23" id="KW-0479">Metal-binding</keyword>
<feature type="domain" description="HMA" evidence="24">
    <location>
        <begin position="72"/>
        <end position="136"/>
    </location>
</feature>
<evidence type="ECO:0000256" key="1">
    <source>
        <dbReference type="ARBA" id="ARBA00004651"/>
    </source>
</evidence>
<dbReference type="InterPro" id="IPR023214">
    <property type="entry name" value="HAD_sf"/>
</dbReference>
<keyword evidence="25" id="KW-0378">Hydrolase</keyword>
<feature type="transmembrane region" description="Helical" evidence="23">
    <location>
        <begin position="198"/>
        <end position="217"/>
    </location>
</feature>
<evidence type="ECO:0000256" key="13">
    <source>
        <dbReference type="ARBA" id="ARBA00022840"/>
    </source>
</evidence>
<dbReference type="GO" id="GO:0016887">
    <property type="term" value="F:ATP hydrolysis activity"/>
    <property type="evidence" value="ECO:0007669"/>
    <property type="project" value="InterPro"/>
</dbReference>
<dbReference type="InterPro" id="IPR018303">
    <property type="entry name" value="ATPase_P-typ_P_site"/>
</dbReference>
<keyword evidence="18" id="KW-0406">Ion transport</keyword>
<dbReference type="SFLD" id="SFLDS00003">
    <property type="entry name" value="Haloacid_Dehalogenase"/>
    <property type="match status" value="1"/>
</dbReference>
<keyword evidence="6 23" id="KW-1003">Cell membrane</keyword>
<evidence type="ECO:0000256" key="3">
    <source>
        <dbReference type="ARBA" id="ARBA00012517"/>
    </source>
</evidence>
<evidence type="ECO:0000256" key="9">
    <source>
        <dbReference type="ARBA" id="ARBA00022723"/>
    </source>
</evidence>
<dbReference type="InterPro" id="IPR008250">
    <property type="entry name" value="ATPase_P-typ_transduc_dom_A_sf"/>
</dbReference>
<keyword evidence="12" id="KW-0187">Copper transport</keyword>
<dbReference type="EMBL" id="LS992241">
    <property type="protein sequence ID" value="SYX82903.1"/>
    <property type="molecule type" value="Genomic_DNA"/>
</dbReference>
<dbReference type="InterPro" id="IPR059000">
    <property type="entry name" value="ATPase_P-type_domA"/>
</dbReference>
<keyword evidence="16 23" id="KW-1133">Transmembrane helix</keyword>
<organism evidence="25 26">
    <name type="scientific">Paenibacillus alvei</name>
    <name type="common">Bacillus alvei</name>
    <dbReference type="NCBI Taxonomy" id="44250"/>
    <lineage>
        <taxon>Bacteria</taxon>
        <taxon>Bacillati</taxon>
        <taxon>Bacillota</taxon>
        <taxon>Bacilli</taxon>
        <taxon>Bacillales</taxon>
        <taxon>Paenibacillaceae</taxon>
        <taxon>Paenibacillus</taxon>
    </lineage>
</organism>
<dbReference type="InterPro" id="IPR023298">
    <property type="entry name" value="ATPase_P-typ_TM_dom_sf"/>
</dbReference>
<dbReference type="SFLD" id="SFLDG00002">
    <property type="entry name" value="C1.7:_P-type_atpase_like"/>
    <property type="match status" value="1"/>
</dbReference>
<dbReference type="SUPFAM" id="SSF81653">
    <property type="entry name" value="Calcium ATPase, transduction domain A"/>
    <property type="match status" value="1"/>
</dbReference>
<evidence type="ECO:0000256" key="16">
    <source>
        <dbReference type="ARBA" id="ARBA00022989"/>
    </source>
</evidence>
<dbReference type="NCBIfam" id="TIGR01494">
    <property type="entry name" value="ATPase_P-type"/>
    <property type="match status" value="1"/>
</dbReference>
<dbReference type="PROSITE" id="PS00154">
    <property type="entry name" value="ATPASE_E1_E2"/>
    <property type="match status" value="1"/>
</dbReference>
<evidence type="ECO:0000256" key="10">
    <source>
        <dbReference type="ARBA" id="ARBA00022737"/>
    </source>
</evidence>
<dbReference type="NCBIfam" id="TIGR01511">
    <property type="entry name" value="ATPase-IB1_Cu"/>
    <property type="match status" value="1"/>
</dbReference>
<dbReference type="PROSITE" id="PS01047">
    <property type="entry name" value="HMA_1"/>
    <property type="match status" value="2"/>
</dbReference>
<dbReference type="SUPFAM" id="SSF56784">
    <property type="entry name" value="HAD-like"/>
    <property type="match status" value="1"/>
</dbReference>
<dbReference type="Proteomes" id="UP000304148">
    <property type="component" value="Chromosome"/>
</dbReference>
<dbReference type="PANTHER" id="PTHR43520:SF8">
    <property type="entry name" value="P-TYPE CU(+) TRANSPORTER"/>
    <property type="match status" value="1"/>
</dbReference>
<feature type="domain" description="HMA" evidence="24">
    <location>
        <begin position="4"/>
        <end position="70"/>
    </location>
</feature>
<dbReference type="GO" id="GO:0005507">
    <property type="term" value="F:copper ion binding"/>
    <property type="evidence" value="ECO:0007669"/>
    <property type="project" value="InterPro"/>
</dbReference>
<reference evidence="26" key="1">
    <citation type="submission" date="2018-08" db="EMBL/GenBank/DDBJ databases">
        <authorList>
            <person name="Chevrot R."/>
        </authorList>
    </citation>
    <scope>NUCLEOTIDE SEQUENCE [LARGE SCALE GENOMIC DNA]</scope>
</reference>
<dbReference type="Pfam" id="PF00122">
    <property type="entry name" value="E1-E2_ATPase"/>
    <property type="match status" value="1"/>
</dbReference>
<dbReference type="Gene3D" id="2.70.150.10">
    <property type="entry name" value="Calcium-transporting ATPase, cytoplasmic transduction domain A"/>
    <property type="match status" value="1"/>
</dbReference>
<dbReference type="PRINTS" id="PR00943">
    <property type="entry name" value="CUATPASE"/>
</dbReference>
<comment type="subcellular location">
    <subcellularLocation>
        <location evidence="1">Cell membrane</location>
        <topology evidence="1">Multi-pass membrane protein</topology>
    </subcellularLocation>
</comment>
<dbReference type="CDD" id="cd00371">
    <property type="entry name" value="HMA"/>
    <property type="match status" value="2"/>
</dbReference>
<protein>
    <recommendedName>
        <fullName evidence="4">Copper-exporting P-type ATPase</fullName>
        <ecNumber evidence="3">7.2.2.8</ecNumber>
    </recommendedName>
    <alternativeName>
        <fullName evidence="20">Copper-exporting P-type ATPase A</fullName>
    </alternativeName>
    <alternativeName>
        <fullName evidence="21">Cu(+)-exporting ATPase</fullName>
    </alternativeName>
</protein>
<evidence type="ECO:0000256" key="5">
    <source>
        <dbReference type="ARBA" id="ARBA00022448"/>
    </source>
</evidence>
<evidence type="ECO:0000256" key="6">
    <source>
        <dbReference type="ARBA" id="ARBA00022475"/>
    </source>
</evidence>
<dbReference type="FunFam" id="3.40.50.1000:FF:000144">
    <property type="entry name" value="copper-transporting ATPase 1 isoform X2"/>
    <property type="match status" value="1"/>
</dbReference>
<evidence type="ECO:0000256" key="11">
    <source>
        <dbReference type="ARBA" id="ARBA00022741"/>
    </source>
</evidence>
<dbReference type="PANTHER" id="PTHR43520">
    <property type="entry name" value="ATP7, ISOFORM B"/>
    <property type="match status" value="1"/>
</dbReference>
<dbReference type="InterPro" id="IPR006122">
    <property type="entry name" value="HMA_Cu_ion-bd"/>
</dbReference>
<keyword evidence="8 23" id="KW-0812">Transmembrane</keyword>
<dbReference type="InterPro" id="IPR017969">
    <property type="entry name" value="Heavy-metal-associated_CS"/>
</dbReference>
<dbReference type="FunFam" id="3.30.70.100:FF:000005">
    <property type="entry name" value="Copper-exporting P-type ATPase A"/>
    <property type="match status" value="2"/>
</dbReference>
<dbReference type="PROSITE" id="PS50846">
    <property type="entry name" value="HMA_2"/>
    <property type="match status" value="2"/>
</dbReference>
<dbReference type="NCBIfam" id="TIGR01525">
    <property type="entry name" value="ATPase-IB_hvy"/>
    <property type="match status" value="1"/>
</dbReference>
<dbReference type="Pfam" id="PF00702">
    <property type="entry name" value="Hydrolase"/>
    <property type="match status" value="1"/>
</dbReference>
<evidence type="ECO:0000256" key="8">
    <source>
        <dbReference type="ARBA" id="ARBA00022692"/>
    </source>
</evidence>
<dbReference type="SFLD" id="SFLDF00027">
    <property type="entry name" value="p-type_atpase"/>
    <property type="match status" value="1"/>
</dbReference>
<evidence type="ECO:0000256" key="4">
    <source>
        <dbReference type="ARBA" id="ARBA00015102"/>
    </source>
</evidence>
<keyword evidence="7" id="KW-0597">Phosphoprotein</keyword>
<dbReference type="CDD" id="cd02094">
    <property type="entry name" value="P-type_ATPase_Cu-like"/>
    <property type="match status" value="1"/>
</dbReference>
<evidence type="ECO:0000256" key="18">
    <source>
        <dbReference type="ARBA" id="ARBA00023065"/>
    </source>
</evidence>
<keyword evidence="15" id="KW-1278">Translocase</keyword>
<keyword evidence="19 23" id="KW-0472">Membrane</keyword>
<keyword evidence="10" id="KW-0677">Repeat</keyword>
<dbReference type="GO" id="GO:0043682">
    <property type="term" value="F:P-type divalent copper transporter activity"/>
    <property type="evidence" value="ECO:0007669"/>
    <property type="project" value="TreeGrafter"/>
</dbReference>
<dbReference type="PRINTS" id="PR00119">
    <property type="entry name" value="CATATPASE"/>
</dbReference>
<feature type="transmembrane region" description="Helical" evidence="23">
    <location>
        <begin position="259"/>
        <end position="277"/>
    </location>
</feature>
<evidence type="ECO:0000256" key="21">
    <source>
        <dbReference type="ARBA" id="ARBA00033239"/>
    </source>
</evidence>
<dbReference type="GO" id="GO:0055070">
    <property type="term" value="P:copper ion homeostasis"/>
    <property type="evidence" value="ECO:0007669"/>
    <property type="project" value="TreeGrafter"/>
</dbReference>
<evidence type="ECO:0000256" key="7">
    <source>
        <dbReference type="ARBA" id="ARBA00022553"/>
    </source>
</evidence>
<accession>A0A383R7Z3</accession>
<sequence length="804" mass="86257">MAEKQATLPIEGMTCAACATRIEKGLNRMDGIAEASVNLASERAAVQYDGDAVTLQQVVDKIEHLGYKVPVETMDLQIEGMTCAACSTRIEKGLSRMQGVQTAAVNLATETAKVTYIGLKQEDILNKISQLGYTGRLKKEEGESEQESPTQRNMRRLRNTFLVSALLSIPLLWSMVGHFSFTSWIWVPEWFMHPWVQMVLAAPVQFIIGARFYVGAFKALRSGSANMDVLVALGTTSAYVYSVYLAWQWQIGELHHPEMYFETSAVLITLILLGKWLEASAKGRSSQAIRALMGLRAKTATVVRDGEQVEVPVEDVASGDLVLVRPGEKVPVDGIVVSGTSTVDESMLTGESVPVEKQAGDNVYGATVNAQGAFTMKATQVGSETALSQIIKIVEEAQGSKAPIQRIADKISGIFVPIVVGIAFLVFLIWYFAVEPGNFGVALSRTIAVLVIACPCALGLATPTSIMAGTGRAAEYGVLFRGGEHLEGAYRVQTVVLDKTGTVTEGAPSLTDVVLHDGNEDEKTELLTLLASAEKQSEHPLAQAIVKGLSEQGISTVEPDSFRAEPGYGIAAEVNGHQIIVGTRRWMEKNGVASSDAEEALQDMEQAGKTAMLFAVDGSWKGIVAVADQVKASSKKAIERLHQMGIRVVMMTGDNTRTARAIASQVGIDDVFAEVLPEQKAQHVRELQQRGSVVAMVGDGINDAPALAAADIGFAIGTGTDVAMETAGVTLMRGDLNGIADAMEMSRRTMRNIKQNLFWALVYNSIGIPIAAIGLLAPWLAGAAMAFSSVSVVLNALRLQRIKL</sequence>
<dbReference type="SUPFAM" id="SSF55008">
    <property type="entry name" value="HMA, heavy metal-associated domain"/>
    <property type="match status" value="2"/>
</dbReference>
<dbReference type="Gene3D" id="3.30.70.100">
    <property type="match status" value="2"/>
</dbReference>
<keyword evidence="13 23" id="KW-0067">ATP-binding</keyword>
<keyword evidence="5" id="KW-0813">Transport</keyword>
<comment type="catalytic activity">
    <reaction evidence="22">
        <text>Cu(+)(in) + ATP + H2O = Cu(+)(out) + ADP + phosphate + H(+)</text>
        <dbReference type="Rhea" id="RHEA:25792"/>
        <dbReference type="ChEBI" id="CHEBI:15377"/>
        <dbReference type="ChEBI" id="CHEBI:15378"/>
        <dbReference type="ChEBI" id="CHEBI:30616"/>
        <dbReference type="ChEBI" id="CHEBI:43474"/>
        <dbReference type="ChEBI" id="CHEBI:49552"/>
        <dbReference type="ChEBI" id="CHEBI:456216"/>
        <dbReference type="EC" id="7.2.2.8"/>
    </reaction>
</comment>
<evidence type="ECO:0000256" key="15">
    <source>
        <dbReference type="ARBA" id="ARBA00022967"/>
    </source>
</evidence>
<dbReference type="InterPro" id="IPR044492">
    <property type="entry name" value="P_typ_ATPase_HD_dom"/>
</dbReference>
<evidence type="ECO:0000256" key="22">
    <source>
        <dbReference type="ARBA" id="ARBA00049289"/>
    </source>
</evidence>
<feature type="transmembrane region" description="Helical" evidence="23">
    <location>
        <begin position="161"/>
        <end position="186"/>
    </location>
</feature>
<dbReference type="GO" id="GO:0005524">
    <property type="term" value="F:ATP binding"/>
    <property type="evidence" value="ECO:0007669"/>
    <property type="project" value="UniProtKB-UniRule"/>
</dbReference>
<dbReference type="AlphaFoldDB" id="A0A383R7Z3"/>
<dbReference type="InterPro" id="IPR023299">
    <property type="entry name" value="ATPase_P-typ_cyto_dom_N"/>
</dbReference>
<evidence type="ECO:0000256" key="19">
    <source>
        <dbReference type="ARBA" id="ARBA00023136"/>
    </source>
</evidence>
<dbReference type="Gene3D" id="3.40.1110.10">
    <property type="entry name" value="Calcium-transporting ATPase, cytoplasmic domain N"/>
    <property type="match status" value="1"/>
</dbReference>
<evidence type="ECO:0000313" key="26">
    <source>
        <dbReference type="Proteomes" id="UP000304148"/>
    </source>
</evidence>
<feature type="transmembrane region" description="Helical" evidence="23">
    <location>
        <begin position="411"/>
        <end position="433"/>
    </location>
</feature>
<dbReference type="GO" id="GO:0005886">
    <property type="term" value="C:plasma membrane"/>
    <property type="evidence" value="ECO:0007669"/>
    <property type="project" value="UniProtKB-SubCell"/>
</dbReference>
<feature type="transmembrane region" description="Helical" evidence="23">
    <location>
        <begin position="229"/>
        <end position="247"/>
    </location>
</feature>
<evidence type="ECO:0000259" key="24">
    <source>
        <dbReference type="PROSITE" id="PS50846"/>
    </source>
</evidence>
<feature type="transmembrane region" description="Helical" evidence="23">
    <location>
        <begin position="756"/>
        <end position="773"/>
    </location>
</feature>
<dbReference type="EC" id="7.2.2.8" evidence="3"/>
<evidence type="ECO:0000256" key="17">
    <source>
        <dbReference type="ARBA" id="ARBA00023008"/>
    </source>
</evidence>
<dbReference type="RefSeq" id="WP_138185094.1">
    <property type="nucleotide sequence ID" value="NZ_LS992241.1"/>
</dbReference>
<comment type="similarity">
    <text evidence="2 23">Belongs to the cation transport ATPase (P-type) (TC 3.A.3) family. Type IB subfamily.</text>
</comment>
<proteinExistence type="inferred from homology"/>
<dbReference type="PRINTS" id="PR00942">
    <property type="entry name" value="CUATPASEI"/>
</dbReference>
<dbReference type="InterPro" id="IPR036412">
    <property type="entry name" value="HAD-like_sf"/>
</dbReference>
<evidence type="ECO:0000256" key="14">
    <source>
        <dbReference type="ARBA" id="ARBA00022842"/>
    </source>
</evidence>
<evidence type="ECO:0000256" key="23">
    <source>
        <dbReference type="RuleBase" id="RU362081"/>
    </source>
</evidence>
<dbReference type="InterPro" id="IPR001757">
    <property type="entry name" value="P_typ_ATPase"/>
</dbReference>
<feature type="transmembrane region" description="Helical" evidence="23">
    <location>
        <begin position="439"/>
        <end position="462"/>
    </location>
</feature>
<dbReference type="InterPro" id="IPR027256">
    <property type="entry name" value="P-typ_ATPase_IB"/>
</dbReference>
<dbReference type="GO" id="GO:0140581">
    <property type="term" value="F:P-type monovalent copper transporter activity"/>
    <property type="evidence" value="ECO:0007669"/>
    <property type="project" value="UniProtKB-EC"/>
</dbReference>
<evidence type="ECO:0000256" key="12">
    <source>
        <dbReference type="ARBA" id="ARBA00022796"/>
    </source>
</evidence>
<name>A0A383R7Z3_PAEAL</name>
<evidence type="ECO:0000313" key="25">
    <source>
        <dbReference type="EMBL" id="SYX82903.1"/>
    </source>
</evidence>
<gene>
    <name evidence="25" type="primary">copA</name>
    <name evidence="25" type="ORF">PBLR_11325</name>
</gene>
<dbReference type="NCBIfam" id="TIGR00003">
    <property type="entry name" value="copper ion binding protein"/>
    <property type="match status" value="2"/>
</dbReference>
<keyword evidence="17" id="KW-0186">Copper</keyword>
<dbReference type="InterPro" id="IPR036163">
    <property type="entry name" value="HMA_dom_sf"/>
</dbReference>
<keyword evidence="14" id="KW-0460">Magnesium</keyword>
<dbReference type="InterPro" id="IPR006121">
    <property type="entry name" value="HMA_dom"/>
</dbReference>
<dbReference type="FunFam" id="2.70.150.10:FF:000020">
    <property type="entry name" value="Copper-exporting P-type ATPase A"/>
    <property type="match status" value="1"/>
</dbReference>
<dbReference type="Gene3D" id="3.40.50.1000">
    <property type="entry name" value="HAD superfamily/HAD-like"/>
    <property type="match status" value="1"/>
</dbReference>
<keyword evidence="11 23" id="KW-0547">Nucleotide-binding</keyword>